<name>A0A2V2N5B7_9EURY</name>
<evidence type="ECO:0000313" key="2">
    <source>
        <dbReference type="EMBL" id="PWR73790.1"/>
    </source>
</evidence>
<accession>A0A2V2N5B7</accession>
<feature type="transmembrane region" description="Helical" evidence="1">
    <location>
        <begin position="158"/>
        <end position="180"/>
    </location>
</feature>
<organism evidence="2 3">
    <name type="scientific">Methanospirillum lacunae</name>
    <dbReference type="NCBI Taxonomy" id="668570"/>
    <lineage>
        <taxon>Archaea</taxon>
        <taxon>Methanobacteriati</taxon>
        <taxon>Methanobacteriota</taxon>
        <taxon>Stenosarchaea group</taxon>
        <taxon>Methanomicrobia</taxon>
        <taxon>Methanomicrobiales</taxon>
        <taxon>Methanospirillaceae</taxon>
        <taxon>Methanospirillum</taxon>
    </lineage>
</organism>
<dbReference type="AlphaFoldDB" id="A0A2V2N5B7"/>
<dbReference type="PRINTS" id="PR00173">
    <property type="entry name" value="EDTRNSPORT"/>
</dbReference>
<feature type="transmembrane region" description="Helical" evidence="1">
    <location>
        <begin position="27"/>
        <end position="46"/>
    </location>
</feature>
<feature type="transmembrane region" description="Helical" evidence="1">
    <location>
        <begin position="67"/>
        <end position="88"/>
    </location>
</feature>
<dbReference type="GeneID" id="97549118"/>
<proteinExistence type="predicted"/>
<protein>
    <recommendedName>
        <fullName evidence="4">Glycerophosphoryl diester phosphodiesterase membrane domain-containing protein</fullName>
    </recommendedName>
</protein>
<dbReference type="Pfam" id="PF24400">
    <property type="entry name" value="DUF7544"/>
    <property type="match status" value="1"/>
</dbReference>
<sequence>MGPDIATVIDEALTRTWNLLWPLRPGVWIRLAIIALFLGGVVINPFKTDTGLSKITDISSPAAVSGYMDILITLAAGIIVTGAIYVMISSILQFIFVDCLSSGNIQLTRTMRLRWGKGIRLVGFYLVLLLVILITMIFLMIQILIPGMQGGYFDLIRFLILLIETLLISLIVLIPVWIIAILTGDFVVPVMIVDDSGIISGWNKTIRLFSGRWREAGIYTGLKILLIFVTGIILGIVIFLISIPLGLINMAISIGSGLTPDQGNSEIIMFGAGTGVMILISLFLLVPVITFFRYYSLAVLRDLDPDYNLLPE</sequence>
<dbReference type="OrthoDB" id="137652at2157"/>
<gene>
    <name evidence="2" type="ORF">DK846_01070</name>
</gene>
<keyword evidence="1" id="KW-1133">Transmembrane helix</keyword>
<keyword evidence="3" id="KW-1185">Reference proteome</keyword>
<keyword evidence="1" id="KW-0812">Transmembrane</keyword>
<feature type="transmembrane region" description="Helical" evidence="1">
    <location>
        <begin position="224"/>
        <end position="247"/>
    </location>
</feature>
<comment type="caution">
    <text evidence="2">The sequence shown here is derived from an EMBL/GenBank/DDBJ whole genome shotgun (WGS) entry which is preliminary data.</text>
</comment>
<evidence type="ECO:0000256" key="1">
    <source>
        <dbReference type="SAM" id="Phobius"/>
    </source>
</evidence>
<evidence type="ECO:0000313" key="3">
    <source>
        <dbReference type="Proteomes" id="UP000245657"/>
    </source>
</evidence>
<feature type="transmembrane region" description="Helical" evidence="1">
    <location>
        <begin position="267"/>
        <end position="292"/>
    </location>
</feature>
<feature type="transmembrane region" description="Helical" evidence="1">
    <location>
        <begin position="122"/>
        <end position="146"/>
    </location>
</feature>
<reference evidence="2 3" key="1">
    <citation type="submission" date="2018-05" db="EMBL/GenBank/DDBJ databases">
        <title>Draft genome of Methanospirillum lacunae Ki8-1.</title>
        <authorList>
            <person name="Dueholm M.S."/>
            <person name="Nielsen P.H."/>
            <person name="Bakmann L.F."/>
            <person name="Otzen D.E."/>
        </authorList>
    </citation>
    <scope>NUCLEOTIDE SEQUENCE [LARGE SCALE GENOMIC DNA]</scope>
    <source>
        <strain evidence="2 3">Ki8-1</strain>
    </source>
</reference>
<dbReference type="InterPro" id="IPR055966">
    <property type="entry name" value="DUF7544"/>
</dbReference>
<evidence type="ECO:0008006" key="4">
    <source>
        <dbReference type="Google" id="ProtNLM"/>
    </source>
</evidence>
<dbReference type="RefSeq" id="WP_109967070.1">
    <property type="nucleotide sequence ID" value="NZ_CP176093.1"/>
</dbReference>
<dbReference type="Proteomes" id="UP000245657">
    <property type="component" value="Unassembled WGS sequence"/>
</dbReference>
<dbReference type="EMBL" id="QGMY01000002">
    <property type="protein sequence ID" value="PWR73790.1"/>
    <property type="molecule type" value="Genomic_DNA"/>
</dbReference>
<keyword evidence="1" id="KW-0472">Membrane</keyword>